<dbReference type="InterPro" id="IPR027417">
    <property type="entry name" value="P-loop_NTPase"/>
</dbReference>
<keyword evidence="6 10" id="KW-0547">Nucleotide-binding</keyword>
<keyword evidence="5 10" id="KW-0819">tRNA processing</keyword>
<sequence length="303" mass="33150">MSGLHAVALMGATGTGKSALALSLAAEHDCMIISCDSMQVYRGLDIGTAKPTAAEMAMVPHAMLNCCDLPDHYSAARWARETADCIREQNATGKTPLIVGGTGLYLRALLEGFADIPPEDPLVRARFESLQREAGTAVLYQLLLHKDPAIAAVLKPGDSQRIMRALCVNESTGTPLSVWQQRPSGVESVACPVFVLDVERERLRQRIGDRFQSMMDMGWLDEVRWLASLELPDTHPAMRAVGYRQLLNHLQGDCSLEEAVQQGITATRRYAKRQVTWFSHQTATAVHADAASMAPLLRQALQS</sequence>
<dbReference type="FunCoup" id="Q0F2W4">
    <property type="interactions" value="458"/>
</dbReference>
<dbReference type="HOGENOM" id="CLU_032616_0_1_0"/>
<evidence type="ECO:0000256" key="3">
    <source>
        <dbReference type="ARBA" id="ARBA00005842"/>
    </source>
</evidence>
<dbReference type="Pfam" id="PF01715">
    <property type="entry name" value="IPPT"/>
    <property type="match status" value="1"/>
</dbReference>
<dbReference type="RefSeq" id="WP_009851321.1">
    <property type="nucleotide sequence ID" value="NZ_DS022295.1"/>
</dbReference>
<evidence type="ECO:0000256" key="10">
    <source>
        <dbReference type="HAMAP-Rule" id="MF_00185"/>
    </source>
</evidence>
<dbReference type="HAMAP" id="MF_00185">
    <property type="entry name" value="IPP_trans"/>
    <property type="match status" value="1"/>
</dbReference>
<dbReference type="GO" id="GO:0005524">
    <property type="term" value="F:ATP binding"/>
    <property type="evidence" value="ECO:0007669"/>
    <property type="project" value="UniProtKB-UniRule"/>
</dbReference>
<comment type="caution">
    <text evidence="10">Lacks conserved residue(s) required for the propagation of feature annotation.</text>
</comment>
<reference evidence="14 15" key="1">
    <citation type="submission" date="2006-09" db="EMBL/GenBank/DDBJ databases">
        <authorList>
            <person name="Emerson D."/>
            <person name="Ferriera S."/>
            <person name="Johnson J."/>
            <person name="Kravitz S."/>
            <person name="Halpern A."/>
            <person name="Remington K."/>
            <person name="Beeson K."/>
            <person name="Tran B."/>
            <person name="Rogers Y.-H."/>
            <person name="Friedman R."/>
            <person name="Venter J.C."/>
        </authorList>
    </citation>
    <scope>NUCLEOTIDE SEQUENCE [LARGE SCALE GENOMIC DNA]</scope>
    <source>
        <strain evidence="14 15">PV-1</strain>
    </source>
</reference>
<evidence type="ECO:0000256" key="12">
    <source>
        <dbReference type="RuleBase" id="RU003784"/>
    </source>
</evidence>
<protein>
    <recommendedName>
        <fullName evidence="10">tRNA dimethylallyltransferase</fullName>
        <ecNumber evidence="10">2.5.1.75</ecNumber>
    </recommendedName>
    <alternativeName>
        <fullName evidence="10">Dimethylallyl diphosphate:tRNA dimethylallyltransferase</fullName>
        <shortName evidence="10">DMAPP:tRNA dimethylallyltransferase</shortName>
        <shortName evidence="10">DMATase</shortName>
    </alternativeName>
    <alternativeName>
        <fullName evidence="10">Isopentenyl-diphosphate:tRNA isopentenyltransferase</fullName>
        <shortName evidence="10">IPP transferase</shortName>
        <shortName evidence="10">IPPT</shortName>
        <shortName evidence="10">IPTase</shortName>
    </alternativeName>
</protein>
<comment type="subunit">
    <text evidence="10">Monomer.</text>
</comment>
<dbReference type="GO" id="GO:0006400">
    <property type="term" value="P:tRNA modification"/>
    <property type="evidence" value="ECO:0007669"/>
    <property type="project" value="TreeGrafter"/>
</dbReference>
<feature type="region of interest" description="Interaction with substrate tRNA" evidence="10">
    <location>
        <begin position="36"/>
        <end position="39"/>
    </location>
</feature>
<feature type="site" description="Interaction with substrate tRNA" evidence="10">
    <location>
        <position position="124"/>
    </location>
</feature>
<evidence type="ECO:0000313" key="15">
    <source>
        <dbReference type="Proteomes" id="UP000005297"/>
    </source>
</evidence>
<comment type="similarity">
    <text evidence="3 10 13">Belongs to the IPP transferase family.</text>
</comment>
<dbReference type="Gene3D" id="1.10.20.140">
    <property type="match status" value="1"/>
</dbReference>
<dbReference type="PANTHER" id="PTHR11088:SF60">
    <property type="entry name" value="TRNA DIMETHYLALLYLTRANSFERASE"/>
    <property type="match status" value="1"/>
</dbReference>
<dbReference type="STRING" id="314344.AL013_04715"/>
<evidence type="ECO:0000256" key="9">
    <source>
        <dbReference type="ARBA" id="ARBA00049563"/>
    </source>
</evidence>
<gene>
    <name evidence="10" type="primary">miaA</name>
    <name evidence="14" type="ORF">SPV1_05133</name>
</gene>
<comment type="cofactor">
    <cofactor evidence="1 10">
        <name>Mg(2+)</name>
        <dbReference type="ChEBI" id="CHEBI:18420"/>
    </cofactor>
</comment>
<keyword evidence="7 10" id="KW-0067">ATP-binding</keyword>
<proteinExistence type="inferred from homology"/>
<comment type="catalytic activity">
    <reaction evidence="9 10 11">
        <text>adenosine(37) in tRNA + dimethylallyl diphosphate = N(6)-dimethylallyladenosine(37) in tRNA + diphosphate</text>
        <dbReference type="Rhea" id="RHEA:26482"/>
        <dbReference type="Rhea" id="RHEA-COMP:10162"/>
        <dbReference type="Rhea" id="RHEA-COMP:10375"/>
        <dbReference type="ChEBI" id="CHEBI:33019"/>
        <dbReference type="ChEBI" id="CHEBI:57623"/>
        <dbReference type="ChEBI" id="CHEBI:74411"/>
        <dbReference type="ChEBI" id="CHEBI:74415"/>
        <dbReference type="EC" id="2.5.1.75"/>
    </reaction>
</comment>
<keyword evidence="8 10" id="KW-0460">Magnesium</keyword>
<evidence type="ECO:0000313" key="14">
    <source>
        <dbReference type="EMBL" id="EAU56177.1"/>
    </source>
</evidence>
<dbReference type="NCBIfam" id="TIGR00174">
    <property type="entry name" value="miaA"/>
    <property type="match status" value="1"/>
</dbReference>
<dbReference type="AlphaFoldDB" id="Q0F2W4"/>
<dbReference type="InterPro" id="IPR039657">
    <property type="entry name" value="Dimethylallyltransferase"/>
</dbReference>
<keyword evidence="15" id="KW-1185">Reference proteome</keyword>
<feature type="binding site" evidence="10">
    <location>
        <begin position="13"/>
        <end position="18"/>
    </location>
    <ligand>
        <name>substrate</name>
    </ligand>
</feature>
<evidence type="ECO:0000256" key="4">
    <source>
        <dbReference type="ARBA" id="ARBA00022679"/>
    </source>
</evidence>
<evidence type="ECO:0000256" key="13">
    <source>
        <dbReference type="RuleBase" id="RU003785"/>
    </source>
</evidence>
<evidence type="ECO:0000256" key="11">
    <source>
        <dbReference type="RuleBase" id="RU003783"/>
    </source>
</evidence>
<dbReference type="Proteomes" id="UP000005297">
    <property type="component" value="Unassembled WGS sequence"/>
</dbReference>
<name>Q0F2W4_9PROT</name>
<dbReference type="OrthoDB" id="5289568at2"/>
<feature type="region of interest" description="Interaction with substrate tRNA" evidence="10">
    <location>
        <begin position="160"/>
        <end position="164"/>
    </location>
</feature>
<dbReference type="GO" id="GO:0052381">
    <property type="term" value="F:tRNA dimethylallyltransferase activity"/>
    <property type="evidence" value="ECO:0007669"/>
    <property type="project" value="UniProtKB-UniRule"/>
</dbReference>
<comment type="caution">
    <text evidence="14">The sequence shown here is derived from an EMBL/GenBank/DDBJ whole genome shotgun (WGS) entry which is preliminary data.</text>
</comment>
<dbReference type="Gene3D" id="3.40.50.300">
    <property type="entry name" value="P-loop containing nucleotide triphosphate hydrolases"/>
    <property type="match status" value="1"/>
</dbReference>
<feature type="binding site" evidence="10">
    <location>
        <begin position="11"/>
        <end position="18"/>
    </location>
    <ligand>
        <name>ATP</name>
        <dbReference type="ChEBI" id="CHEBI:30616"/>
    </ligand>
</feature>
<feature type="site" description="Interaction with substrate tRNA" evidence="10">
    <location>
        <position position="102"/>
    </location>
</feature>
<evidence type="ECO:0000256" key="7">
    <source>
        <dbReference type="ARBA" id="ARBA00022840"/>
    </source>
</evidence>
<dbReference type="eggNOG" id="COG0324">
    <property type="taxonomic scope" value="Bacteria"/>
</dbReference>
<dbReference type="PANTHER" id="PTHR11088">
    <property type="entry name" value="TRNA DIMETHYLALLYLTRANSFERASE"/>
    <property type="match status" value="1"/>
</dbReference>
<comment type="function">
    <text evidence="2 10 12">Catalyzes the transfer of a dimethylallyl group onto the adenine at position 37 in tRNAs that read codons beginning with uridine, leading to the formation of N6-(dimethylallyl)adenosine (i(6)A).</text>
</comment>
<keyword evidence="4 10" id="KW-0808">Transferase</keyword>
<dbReference type="SUPFAM" id="SSF52540">
    <property type="entry name" value="P-loop containing nucleoside triphosphate hydrolases"/>
    <property type="match status" value="1"/>
</dbReference>
<organism evidence="14 15">
    <name type="scientific">Mariprofundus ferrooxydans PV-1</name>
    <dbReference type="NCBI Taxonomy" id="314345"/>
    <lineage>
        <taxon>Bacteria</taxon>
        <taxon>Pseudomonadati</taxon>
        <taxon>Pseudomonadota</taxon>
        <taxon>Candidatius Mariprofundia</taxon>
        <taxon>Mariprofundales</taxon>
        <taxon>Mariprofundaceae</taxon>
        <taxon>Mariprofundus</taxon>
    </lineage>
</organism>
<evidence type="ECO:0000256" key="5">
    <source>
        <dbReference type="ARBA" id="ARBA00022694"/>
    </source>
</evidence>
<dbReference type="EMBL" id="AATS01000001">
    <property type="protein sequence ID" value="EAU56177.1"/>
    <property type="molecule type" value="Genomic_DNA"/>
</dbReference>
<evidence type="ECO:0000256" key="1">
    <source>
        <dbReference type="ARBA" id="ARBA00001946"/>
    </source>
</evidence>
<dbReference type="InterPro" id="IPR018022">
    <property type="entry name" value="IPT"/>
</dbReference>
<dbReference type="InParanoid" id="Q0F2W4"/>
<evidence type="ECO:0000256" key="8">
    <source>
        <dbReference type="ARBA" id="ARBA00022842"/>
    </source>
</evidence>
<dbReference type="EC" id="2.5.1.75" evidence="10"/>
<evidence type="ECO:0000256" key="2">
    <source>
        <dbReference type="ARBA" id="ARBA00003213"/>
    </source>
</evidence>
<accession>Q0F2W4</accession>
<evidence type="ECO:0000256" key="6">
    <source>
        <dbReference type="ARBA" id="ARBA00022741"/>
    </source>
</evidence>